<dbReference type="PROSITE" id="PS51462">
    <property type="entry name" value="NUDIX"/>
    <property type="match status" value="1"/>
</dbReference>
<name>A0A4Q9MV05_9APHY</name>
<evidence type="ECO:0000313" key="1">
    <source>
        <dbReference type="EMBL" id="TBU31535.1"/>
    </source>
</evidence>
<dbReference type="Gene3D" id="3.90.79.10">
    <property type="entry name" value="Nucleoside Triphosphate Pyrophosphohydrolase"/>
    <property type="match status" value="1"/>
</dbReference>
<dbReference type="InterPro" id="IPR051325">
    <property type="entry name" value="Nudix_hydrolase_domain"/>
</dbReference>
<dbReference type="PANTHER" id="PTHR21340:SF0">
    <property type="entry name" value="BIS(5'-NUCLEOSYL)-TETRAPHOSPHATASE [ASYMMETRICAL]"/>
    <property type="match status" value="1"/>
</dbReference>
<proteinExistence type="predicted"/>
<dbReference type="PANTHER" id="PTHR21340">
    <property type="entry name" value="DIADENOSINE 5,5-P1,P4-TETRAPHOSPHATE PYROPHOSPHOHYDROLASE MUTT"/>
    <property type="match status" value="1"/>
</dbReference>
<gene>
    <name evidence="1" type="ORF">BD311DRAFT_776185</name>
</gene>
<dbReference type="EMBL" id="ML143399">
    <property type="protein sequence ID" value="TBU31535.1"/>
    <property type="molecule type" value="Genomic_DNA"/>
</dbReference>
<dbReference type="GO" id="GO:0006754">
    <property type="term" value="P:ATP biosynthetic process"/>
    <property type="evidence" value="ECO:0007669"/>
    <property type="project" value="TreeGrafter"/>
</dbReference>
<dbReference type="InterPro" id="IPR015797">
    <property type="entry name" value="NUDIX_hydrolase-like_dom_sf"/>
</dbReference>
<dbReference type="InterPro" id="IPR000086">
    <property type="entry name" value="NUDIX_hydrolase_dom"/>
</dbReference>
<dbReference type="GO" id="GO:0004081">
    <property type="term" value="F:bis(5'-nucleosyl)-tetraphosphatase (asymmetrical) activity"/>
    <property type="evidence" value="ECO:0007669"/>
    <property type="project" value="TreeGrafter"/>
</dbReference>
<organism evidence="1">
    <name type="scientific">Dichomitus squalens</name>
    <dbReference type="NCBI Taxonomy" id="114155"/>
    <lineage>
        <taxon>Eukaryota</taxon>
        <taxon>Fungi</taxon>
        <taxon>Dikarya</taxon>
        <taxon>Basidiomycota</taxon>
        <taxon>Agaricomycotina</taxon>
        <taxon>Agaricomycetes</taxon>
        <taxon>Polyporales</taxon>
        <taxon>Polyporaceae</taxon>
        <taxon>Dichomitus</taxon>
    </lineage>
</organism>
<reference evidence="1" key="1">
    <citation type="submission" date="2019-01" db="EMBL/GenBank/DDBJ databases">
        <title>Draft genome sequences of three monokaryotic isolates of the white-rot basidiomycete fungus Dichomitus squalens.</title>
        <authorList>
            <consortium name="DOE Joint Genome Institute"/>
            <person name="Lopez S.C."/>
            <person name="Andreopoulos B."/>
            <person name="Pangilinan J."/>
            <person name="Lipzen A."/>
            <person name="Riley R."/>
            <person name="Ahrendt S."/>
            <person name="Ng V."/>
            <person name="Barry K."/>
            <person name="Daum C."/>
            <person name="Grigoriev I.V."/>
            <person name="Hilden K.S."/>
            <person name="Makela M.R."/>
            <person name="de Vries R.P."/>
        </authorList>
    </citation>
    <scope>NUCLEOTIDE SEQUENCE [LARGE SCALE GENOMIC DNA]</scope>
    <source>
        <strain evidence="1">OM18370.1</strain>
    </source>
</reference>
<protein>
    <submittedName>
        <fullName evidence="1">Uncharacterized protein</fullName>
    </submittedName>
</protein>
<dbReference type="GO" id="GO:0006167">
    <property type="term" value="P:AMP biosynthetic process"/>
    <property type="evidence" value="ECO:0007669"/>
    <property type="project" value="TreeGrafter"/>
</dbReference>
<dbReference type="OrthoDB" id="10259236at2759"/>
<accession>A0A4Q9MV05</accession>
<sequence length="233" mass="25318">MSSLLGDRRAYAALGAAAVAIATLPTIYLALKATFKSKRVEGQYTSREFVLAAGAVPFQFDAFGTPKRVLLAHHAPLDAWFLSKGRKDEGEDLATAATREVFEETGYPCRLHPVPNLPTCAPLPAELVGTDPQPHSTRIALNSTEPFMITLRPIAFGMLKLKLIFWYIGAVDVPYDEASASSEMGGVQPGTHQIAEGFDEVRLFDIEEAIEKLAFDGDRDLVRTAVSILTAKP</sequence>
<dbReference type="SUPFAM" id="SSF55811">
    <property type="entry name" value="Nudix"/>
    <property type="match status" value="1"/>
</dbReference>
<dbReference type="AlphaFoldDB" id="A0A4Q9MV05"/>
<dbReference type="InterPro" id="IPR020084">
    <property type="entry name" value="NUDIX_hydrolase_CS"/>
</dbReference>
<dbReference type="Proteomes" id="UP000292957">
    <property type="component" value="Unassembled WGS sequence"/>
</dbReference>
<dbReference type="Pfam" id="PF00293">
    <property type="entry name" value="NUDIX"/>
    <property type="match status" value="1"/>
</dbReference>
<dbReference type="PROSITE" id="PS00893">
    <property type="entry name" value="NUDIX_BOX"/>
    <property type="match status" value="1"/>
</dbReference>